<keyword evidence="5 6" id="KW-0472">Membrane</keyword>
<dbReference type="Proteomes" id="UP001500220">
    <property type="component" value="Unassembled WGS sequence"/>
</dbReference>
<accession>A0A917JXH1</accession>
<dbReference type="PANTHER" id="PTHR23511">
    <property type="entry name" value="SYNAPTIC VESICLE GLYCOPROTEIN 2"/>
    <property type="match status" value="1"/>
</dbReference>
<feature type="transmembrane region" description="Helical" evidence="6">
    <location>
        <begin position="87"/>
        <end position="104"/>
    </location>
</feature>
<dbReference type="RefSeq" id="WP_188987717.1">
    <property type="nucleotide sequence ID" value="NZ_BAAAHC010000001.1"/>
</dbReference>
<dbReference type="Gene3D" id="1.20.1250.20">
    <property type="entry name" value="MFS general substrate transporter like domains"/>
    <property type="match status" value="1"/>
</dbReference>
<dbReference type="CDD" id="cd17316">
    <property type="entry name" value="MFS_SV2_like"/>
    <property type="match status" value="1"/>
</dbReference>
<keyword evidence="11" id="KW-1185">Reference proteome</keyword>
<feature type="transmembrane region" description="Helical" evidence="6">
    <location>
        <begin position="383"/>
        <end position="407"/>
    </location>
</feature>
<evidence type="ECO:0000313" key="9">
    <source>
        <dbReference type="EMBL" id="GGI88766.1"/>
    </source>
</evidence>
<name>A0A917JXH1_9PSEU</name>
<keyword evidence="3 6" id="KW-0812">Transmembrane</keyword>
<keyword evidence="4 6" id="KW-1133">Transmembrane helix</keyword>
<feature type="transmembrane region" description="Helical" evidence="6">
    <location>
        <begin position="323"/>
        <end position="345"/>
    </location>
</feature>
<dbReference type="PROSITE" id="PS00216">
    <property type="entry name" value="SUGAR_TRANSPORT_1"/>
    <property type="match status" value="1"/>
</dbReference>
<evidence type="ECO:0000256" key="1">
    <source>
        <dbReference type="ARBA" id="ARBA00004651"/>
    </source>
</evidence>
<feature type="transmembrane region" description="Helical" evidence="6">
    <location>
        <begin position="116"/>
        <end position="133"/>
    </location>
</feature>
<comment type="subcellular location">
    <subcellularLocation>
        <location evidence="1">Cell membrane</location>
        <topology evidence="1">Multi-pass membrane protein</topology>
    </subcellularLocation>
</comment>
<feature type="transmembrane region" description="Helical" evidence="6">
    <location>
        <begin position="173"/>
        <end position="190"/>
    </location>
</feature>
<evidence type="ECO:0000259" key="7">
    <source>
        <dbReference type="PROSITE" id="PS50850"/>
    </source>
</evidence>
<evidence type="ECO:0000256" key="6">
    <source>
        <dbReference type="SAM" id="Phobius"/>
    </source>
</evidence>
<feature type="transmembrane region" description="Helical" evidence="6">
    <location>
        <begin position="261"/>
        <end position="280"/>
    </location>
</feature>
<feature type="transmembrane region" description="Helical" evidence="6">
    <location>
        <begin position="21"/>
        <end position="46"/>
    </location>
</feature>
<dbReference type="PANTHER" id="PTHR23511:SF34">
    <property type="entry name" value="SYNAPTIC VESICLE GLYCOPROTEIN 2"/>
    <property type="match status" value="1"/>
</dbReference>
<feature type="transmembrane region" description="Helical" evidence="6">
    <location>
        <begin position="292"/>
        <end position="316"/>
    </location>
</feature>
<evidence type="ECO:0000256" key="5">
    <source>
        <dbReference type="ARBA" id="ARBA00023136"/>
    </source>
</evidence>
<dbReference type="EMBL" id="BMMT01000008">
    <property type="protein sequence ID" value="GGI88766.1"/>
    <property type="molecule type" value="Genomic_DNA"/>
</dbReference>
<dbReference type="InterPro" id="IPR036259">
    <property type="entry name" value="MFS_trans_sf"/>
</dbReference>
<dbReference type="Pfam" id="PF07690">
    <property type="entry name" value="MFS_1"/>
    <property type="match status" value="1"/>
</dbReference>
<dbReference type="Proteomes" id="UP000597989">
    <property type="component" value="Unassembled WGS sequence"/>
</dbReference>
<dbReference type="EMBL" id="BAAAHC010000001">
    <property type="protein sequence ID" value="GAA0502826.1"/>
    <property type="molecule type" value="Genomic_DNA"/>
</dbReference>
<organism evidence="9 10">
    <name type="scientific">Saccharopolyspora thermophila</name>
    <dbReference type="NCBI Taxonomy" id="89367"/>
    <lineage>
        <taxon>Bacteria</taxon>
        <taxon>Bacillati</taxon>
        <taxon>Actinomycetota</taxon>
        <taxon>Actinomycetes</taxon>
        <taxon>Pseudonocardiales</taxon>
        <taxon>Pseudonocardiaceae</taxon>
        <taxon>Saccharopolyspora</taxon>
    </lineage>
</organism>
<evidence type="ECO:0000313" key="11">
    <source>
        <dbReference type="Proteomes" id="UP001500220"/>
    </source>
</evidence>
<dbReference type="GO" id="GO:0005886">
    <property type="term" value="C:plasma membrane"/>
    <property type="evidence" value="ECO:0007669"/>
    <property type="project" value="UniProtKB-SubCell"/>
</dbReference>
<dbReference type="InterPro" id="IPR020846">
    <property type="entry name" value="MFS_dom"/>
</dbReference>
<reference evidence="8 11" key="2">
    <citation type="journal article" date="2019" name="Int. J. Syst. Evol. Microbiol.">
        <title>The Global Catalogue of Microorganisms (GCM) 10K type strain sequencing project: providing services to taxonomists for standard genome sequencing and annotation.</title>
        <authorList>
            <consortium name="The Broad Institute Genomics Platform"/>
            <consortium name="The Broad Institute Genome Sequencing Center for Infectious Disease"/>
            <person name="Wu L."/>
            <person name="Ma J."/>
        </authorList>
    </citation>
    <scope>NUCLEOTIDE SEQUENCE [LARGE SCALE GENOMIC DNA]</scope>
    <source>
        <strain evidence="8 11">JCM 10664</strain>
    </source>
</reference>
<reference evidence="8" key="4">
    <citation type="submission" date="2023-12" db="EMBL/GenBank/DDBJ databases">
        <authorList>
            <person name="Sun Q."/>
            <person name="Inoue M."/>
        </authorList>
    </citation>
    <scope>NUCLEOTIDE SEQUENCE</scope>
    <source>
        <strain evidence="8">JCM 10664</strain>
    </source>
</reference>
<evidence type="ECO:0000313" key="8">
    <source>
        <dbReference type="EMBL" id="GAA0502826.1"/>
    </source>
</evidence>
<evidence type="ECO:0000256" key="3">
    <source>
        <dbReference type="ARBA" id="ARBA00022692"/>
    </source>
</evidence>
<dbReference type="InterPro" id="IPR005829">
    <property type="entry name" value="Sugar_transporter_CS"/>
</dbReference>
<dbReference type="SUPFAM" id="SSF103473">
    <property type="entry name" value="MFS general substrate transporter"/>
    <property type="match status" value="1"/>
</dbReference>
<proteinExistence type="predicted"/>
<dbReference type="InterPro" id="IPR011701">
    <property type="entry name" value="MFS"/>
</dbReference>
<dbReference type="PROSITE" id="PS00217">
    <property type="entry name" value="SUGAR_TRANSPORT_2"/>
    <property type="match status" value="1"/>
</dbReference>
<evidence type="ECO:0000256" key="2">
    <source>
        <dbReference type="ARBA" id="ARBA00022448"/>
    </source>
</evidence>
<keyword evidence="2" id="KW-0813">Transport</keyword>
<feature type="transmembrane region" description="Helical" evidence="6">
    <location>
        <begin position="145"/>
        <end position="167"/>
    </location>
</feature>
<feature type="domain" description="Major facilitator superfamily (MFS) profile" evidence="7">
    <location>
        <begin position="21"/>
        <end position="438"/>
    </location>
</feature>
<gene>
    <name evidence="8" type="ORF">GCM10009545_00510</name>
    <name evidence="9" type="ORF">GCM10011581_27330</name>
</gene>
<feature type="transmembrane region" description="Helical" evidence="6">
    <location>
        <begin position="413"/>
        <end position="432"/>
    </location>
</feature>
<dbReference type="PROSITE" id="PS50850">
    <property type="entry name" value="MFS"/>
    <property type="match status" value="1"/>
</dbReference>
<dbReference type="GO" id="GO:0022857">
    <property type="term" value="F:transmembrane transporter activity"/>
    <property type="evidence" value="ECO:0007669"/>
    <property type="project" value="InterPro"/>
</dbReference>
<evidence type="ECO:0000256" key="4">
    <source>
        <dbReference type="ARBA" id="ARBA00022989"/>
    </source>
</evidence>
<sequence length="454" mass="49197">MKTGDRVVQELPWKWNTQGTIFLIGGLGFMFDAWDVALNGFLIPLVGEEWGLSPAARGWVGTANLIGMAVGAVFWGAIADTIGRKRAFSLTLLMFSVFSLAGAASPDFVTFCVFRFLAGIGLGGCIPVDYALVGEFTPARVRGRVLTAMDVWWPVGATLCGAVSAALLVFDNWRLLLVVMVLPALLLFWIRRSVPESPMYLVRQGRAEEARQVIDGLVRRTGAQVGPWVLPEPAPQPRMSAAAFARQARDLWRFSPGITSVSWALFLTVFLVYYGALTWLPSILVKQGYGHYAAFMVTTLMTAIGIVGVVVSAWLVDAIGRKWVIGLSGPLSVLALVLFAVQLDIESAAKWWITAFGFLIELTIPALYAYVSELYPTRLRASGFGWASTVSRVGAGFVPVIFGSLLWPYLGLPLTFVVIGGLLVLASLWMAVAAPETRGRELDDVGEPSASSAR</sequence>
<comment type="caution">
    <text evidence="9">The sequence shown here is derived from an EMBL/GenBank/DDBJ whole genome shotgun (WGS) entry which is preliminary data.</text>
</comment>
<reference evidence="9 10" key="1">
    <citation type="journal article" date="2014" name="Int. J. Syst. Evol. Microbiol.">
        <title>Complete genome sequence of Corynebacterium casei LMG S-19264T (=DSM 44701T), isolated from a smear-ripened cheese.</title>
        <authorList>
            <consortium name="US DOE Joint Genome Institute (JGI-PGF)"/>
            <person name="Walter F."/>
            <person name="Albersmeier A."/>
            <person name="Kalinowski J."/>
            <person name="Ruckert C."/>
        </authorList>
    </citation>
    <scope>NUCLEOTIDE SEQUENCE [LARGE SCALE GENOMIC DNA]</scope>
    <source>
        <strain evidence="9 10">CGMCC 4.7206</strain>
    </source>
</reference>
<reference evidence="9" key="3">
    <citation type="submission" date="2020-09" db="EMBL/GenBank/DDBJ databases">
        <authorList>
            <person name="Sun Q."/>
            <person name="Zhou Y."/>
        </authorList>
    </citation>
    <scope>NUCLEOTIDE SEQUENCE</scope>
    <source>
        <strain evidence="9">CGMCC 4.7206</strain>
    </source>
</reference>
<feature type="transmembrane region" description="Helical" evidence="6">
    <location>
        <begin position="351"/>
        <end position="371"/>
    </location>
</feature>
<feature type="transmembrane region" description="Helical" evidence="6">
    <location>
        <begin position="58"/>
        <end position="78"/>
    </location>
</feature>
<dbReference type="AlphaFoldDB" id="A0A917JXH1"/>
<protein>
    <submittedName>
        <fullName evidence="9">MFS transporter</fullName>
    </submittedName>
</protein>
<evidence type="ECO:0000313" key="10">
    <source>
        <dbReference type="Proteomes" id="UP000597989"/>
    </source>
</evidence>